<name>A0A1X2IYZ2_9FUNG</name>
<organism evidence="3 4">
    <name type="scientific">Absidia repens</name>
    <dbReference type="NCBI Taxonomy" id="90262"/>
    <lineage>
        <taxon>Eukaryota</taxon>
        <taxon>Fungi</taxon>
        <taxon>Fungi incertae sedis</taxon>
        <taxon>Mucoromycota</taxon>
        <taxon>Mucoromycotina</taxon>
        <taxon>Mucoromycetes</taxon>
        <taxon>Mucorales</taxon>
        <taxon>Cunninghamellaceae</taxon>
        <taxon>Absidia</taxon>
    </lineage>
</organism>
<dbReference type="Proteomes" id="UP000193560">
    <property type="component" value="Unassembled WGS sequence"/>
</dbReference>
<evidence type="ECO:0000313" key="4">
    <source>
        <dbReference type="Proteomes" id="UP000193560"/>
    </source>
</evidence>
<comment type="caution">
    <text evidence="3">The sequence shown here is derived from an EMBL/GenBank/DDBJ whole genome shotgun (WGS) entry which is preliminary data.</text>
</comment>
<feature type="compositionally biased region" description="Low complexity" evidence="1">
    <location>
        <begin position="162"/>
        <end position="185"/>
    </location>
</feature>
<feature type="region of interest" description="Disordered" evidence="1">
    <location>
        <begin position="382"/>
        <end position="402"/>
    </location>
</feature>
<evidence type="ECO:0000256" key="1">
    <source>
        <dbReference type="SAM" id="MobiDB-lite"/>
    </source>
</evidence>
<proteinExistence type="predicted"/>
<keyword evidence="2" id="KW-0472">Membrane</keyword>
<gene>
    <name evidence="3" type="ORF">BCR42DRAFT_403198</name>
</gene>
<keyword evidence="4" id="KW-1185">Reference proteome</keyword>
<feature type="region of interest" description="Disordered" evidence="1">
    <location>
        <begin position="234"/>
        <end position="256"/>
    </location>
</feature>
<feature type="region of interest" description="Disordered" evidence="1">
    <location>
        <begin position="160"/>
        <end position="189"/>
    </location>
</feature>
<dbReference type="AlphaFoldDB" id="A0A1X2IYZ2"/>
<feature type="compositionally biased region" description="Polar residues" evidence="1">
    <location>
        <begin position="80"/>
        <end position="90"/>
    </location>
</feature>
<evidence type="ECO:0000256" key="2">
    <source>
        <dbReference type="SAM" id="Phobius"/>
    </source>
</evidence>
<dbReference type="OrthoDB" id="10651463at2759"/>
<sequence length="402" mass="44173">MLLYLLSFATLYFYTFAKVIIILLLTYSGGVFIITTLNSNYDQESLTATLDVQHSQIQPTSQTKQKVPVSPCAPDKPNHTDFSPNAPTNNNDHIVSTYPPEHLDNIVLAHTSELLDTLYEEKESPASLTLDNTKKDMKYEDDNYRKADVSLSCTAIKNDMMPPLSLKTSPTPTPSLSSPPSVDSSRYFRRRSTTPSLALSISTDDFTRTPPLDLSPSISISTTASHMEYQCLTPTPSCSTTSTSSLRQSRRNSRVGQLVQQFEIRRLEPSSSTPIIKPDMIYPGSISRVTDTIAALHKYKDNTSSKSKPKPPRPASINTKVATAVSTFSAFPSAHSSTQCQSPMNITPSTSTRAIDHRSIGFRPVFATWENRISEVKSTVVPSPSISTPIWSSSSSSSSSRT</sequence>
<dbReference type="EMBL" id="MCGE01000002">
    <property type="protein sequence ID" value="ORZ24569.1"/>
    <property type="molecule type" value="Genomic_DNA"/>
</dbReference>
<feature type="region of interest" description="Disordered" evidence="1">
    <location>
        <begin position="57"/>
        <end position="90"/>
    </location>
</feature>
<keyword evidence="2" id="KW-0812">Transmembrane</keyword>
<accession>A0A1X2IYZ2</accession>
<feature type="compositionally biased region" description="Low complexity" evidence="1">
    <location>
        <begin position="234"/>
        <end position="247"/>
    </location>
</feature>
<evidence type="ECO:0000313" key="3">
    <source>
        <dbReference type="EMBL" id="ORZ24569.1"/>
    </source>
</evidence>
<protein>
    <submittedName>
        <fullName evidence="3">Uncharacterized protein</fullName>
    </submittedName>
</protein>
<feature type="transmembrane region" description="Helical" evidence="2">
    <location>
        <begin position="12"/>
        <end position="34"/>
    </location>
</feature>
<reference evidence="3 4" key="1">
    <citation type="submission" date="2016-07" db="EMBL/GenBank/DDBJ databases">
        <title>Pervasive Adenine N6-methylation of Active Genes in Fungi.</title>
        <authorList>
            <consortium name="DOE Joint Genome Institute"/>
            <person name="Mondo S.J."/>
            <person name="Dannebaum R.O."/>
            <person name="Kuo R.C."/>
            <person name="Labutti K."/>
            <person name="Haridas S."/>
            <person name="Kuo A."/>
            <person name="Salamov A."/>
            <person name="Ahrendt S.R."/>
            <person name="Lipzen A."/>
            <person name="Sullivan W."/>
            <person name="Andreopoulos W.B."/>
            <person name="Clum A."/>
            <person name="Lindquist E."/>
            <person name="Daum C."/>
            <person name="Ramamoorthy G.K."/>
            <person name="Gryganskyi A."/>
            <person name="Culley D."/>
            <person name="Magnuson J.K."/>
            <person name="James T.Y."/>
            <person name="O'Malley M.A."/>
            <person name="Stajich J.E."/>
            <person name="Spatafora J.W."/>
            <person name="Visel A."/>
            <person name="Grigoriev I.V."/>
        </authorList>
    </citation>
    <scope>NUCLEOTIDE SEQUENCE [LARGE SCALE GENOMIC DNA]</scope>
    <source>
        <strain evidence="3 4">NRRL 1336</strain>
    </source>
</reference>
<keyword evidence="2" id="KW-1133">Transmembrane helix</keyword>